<feature type="transmembrane region" description="Helical" evidence="6">
    <location>
        <begin position="295"/>
        <end position="313"/>
    </location>
</feature>
<dbReference type="CDD" id="cd06581">
    <property type="entry name" value="TM_PBP1_LivM_like"/>
    <property type="match status" value="1"/>
</dbReference>
<dbReference type="InterPro" id="IPR001851">
    <property type="entry name" value="ABC_transp_permease"/>
</dbReference>
<dbReference type="STRING" id="490629.SAMN05216266_11684"/>
<dbReference type="InterPro" id="IPR043428">
    <property type="entry name" value="LivM-like"/>
</dbReference>
<proteinExistence type="predicted"/>
<evidence type="ECO:0000256" key="5">
    <source>
        <dbReference type="ARBA" id="ARBA00023136"/>
    </source>
</evidence>
<dbReference type="PANTHER" id="PTHR30482:SF10">
    <property type="entry name" value="HIGH-AFFINITY BRANCHED-CHAIN AMINO ACID TRANSPORT PROTEIN BRAE"/>
    <property type="match status" value="1"/>
</dbReference>
<feature type="transmembrane region" description="Helical" evidence="6">
    <location>
        <begin position="238"/>
        <end position="256"/>
    </location>
</feature>
<dbReference type="GO" id="GO:0015658">
    <property type="term" value="F:branched-chain amino acid transmembrane transporter activity"/>
    <property type="evidence" value="ECO:0007669"/>
    <property type="project" value="InterPro"/>
</dbReference>
<keyword evidence="2" id="KW-1003">Cell membrane</keyword>
<feature type="transmembrane region" description="Helical" evidence="6">
    <location>
        <begin position="209"/>
        <end position="226"/>
    </location>
</feature>
<evidence type="ECO:0000256" key="3">
    <source>
        <dbReference type="ARBA" id="ARBA00022692"/>
    </source>
</evidence>
<evidence type="ECO:0000313" key="7">
    <source>
        <dbReference type="EMBL" id="SFB52767.1"/>
    </source>
</evidence>
<feature type="transmembrane region" description="Helical" evidence="6">
    <location>
        <begin position="155"/>
        <end position="176"/>
    </location>
</feature>
<dbReference type="PANTHER" id="PTHR30482">
    <property type="entry name" value="HIGH-AFFINITY BRANCHED-CHAIN AMINO ACID TRANSPORT SYSTEM PERMEASE"/>
    <property type="match status" value="1"/>
</dbReference>
<keyword evidence="4 6" id="KW-1133">Transmembrane helix</keyword>
<keyword evidence="8" id="KW-1185">Reference proteome</keyword>
<dbReference type="Pfam" id="PF02653">
    <property type="entry name" value="BPD_transp_2"/>
    <property type="match status" value="1"/>
</dbReference>
<dbReference type="AlphaFoldDB" id="A0A1I1BRJ3"/>
<keyword evidence="5 6" id="KW-0472">Membrane</keyword>
<keyword evidence="3 6" id="KW-0812">Transmembrane</keyword>
<sequence length="330" mass="35016">MDFSAILTSALSGALGPVAAAYALAAIGLNLHFGYTGLLNFGQVAFMLVGAYGVAISVSVFAAPLWLGVIVGVLCAIVLALLLGIPTLRLRSDYLAIATIAAGEILRLFYRSSFAEPLTGGVFGLQQFANDFYELNPYPPGTYGVGPISFGARDLWVITMGWSLVAVAGLLLYLLIHSPWGRVIRSIREDENAALSLGKNVYSYKLQSLVLGGVIGAFGGMVMVINTQSASADSFDPLVTFFLYTLLILGGAGRVMGPILGSVVFWFIVVFLDNLLRQAIASGLIPAGILTDSEVGAMRFALVGLGLLLLMVFRPQGILGRREEMVLDAR</sequence>
<reference evidence="8" key="1">
    <citation type="submission" date="2016-10" db="EMBL/GenBank/DDBJ databases">
        <authorList>
            <person name="Varghese N."/>
            <person name="Submissions S."/>
        </authorList>
    </citation>
    <scope>NUCLEOTIDE SEQUENCE [LARGE SCALE GENOMIC DNA]</scope>
    <source>
        <strain evidence="8">CGMCC 4.3568</strain>
    </source>
</reference>
<evidence type="ECO:0000256" key="2">
    <source>
        <dbReference type="ARBA" id="ARBA00022475"/>
    </source>
</evidence>
<dbReference type="Proteomes" id="UP000243799">
    <property type="component" value="Unassembled WGS sequence"/>
</dbReference>
<comment type="subcellular location">
    <subcellularLocation>
        <location evidence="1">Cell membrane</location>
        <topology evidence="1">Multi-pass membrane protein</topology>
    </subcellularLocation>
</comment>
<feature type="transmembrane region" description="Helical" evidence="6">
    <location>
        <begin position="263"/>
        <end position="289"/>
    </location>
</feature>
<name>A0A1I1BRJ3_9PSEU</name>
<dbReference type="EMBL" id="FOKG01000016">
    <property type="protein sequence ID" value="SFB52767.1"/>
    <property type="molecule type" value="Genomic_DNA"/>
</dbReference>
<protein>
    <submittedName>
        <fullName evidence="7">Amino acid/amide ABC transporter membrane protein 2, HAAT family</fullName>
    </submittedName>
</protein>
<evidence type="ECO:0000313" key="8">
    <source>
        <dbReference type="Proteomes" id="UP000243799"/>
    </source>
</evidence>
<gene>
    <name evidence="7" type="ORF">SAMN05216266_11684</name>
</gene>
<dbReference type="RefSeq" id="WP_091675671.1">
    <property type="nucleotide sequence ID" value="NZ_FOKG01000016.1"/>
</dbReference>
<evidence type="ECO:0000256" key="1">
    <source>
        <dbReference type="ARBA" id="ARBA00004651"/>
    </source>
</evidence>
<dbReference type="GO" id="GO:0005886">
    <property type="term" value="C:plasma membrane"/>
    <property type="evidence" value="ECO:0007669"/>
    <property type="project" value="UniProtKB-SubCell"/>
</dbReference>
<evidence type="ECO:0000256" key="6">
    <source>
        <dbReference type="SAM" id="Phobius"/>
    </source>
</evidence>
<dbReference type="OrthoDB" id="9814461at2"/>
<feature type="transmembrane region" description="Helical" evidence="6">
    <location>
        <begin position="49"/>
        <end position="82"/>
    </location>
</feature>
<evidence type="ECO:0000256" key="4">
    <source>
        <dbReference type="ARBA" id="ARBA00022989"/>
    </source>
</evidence>
<accession>A0A1I1BRJ3</accession>
<organism evidence="7 8">
    <name type="scientific">Amycolatopsis marina</name>
    <dbReference type="NCBI Taxonomy" id="490629"/>
    <lineage>
        <taxon>Bacteria</taxon>
        <taxon>Bacillati</taxon>
        <taxon>Actinomycetota</taxon>
        <taxon>Actinomycetes</taxon>
        <taxon>Pseudonocardiales</taxon>
        <taxon>Pseudonocardiaceae</taxon>
        <taxon>Amycolatopsis</taxon>
    </lineage>
</organism>